<name>A0ABU0FM76_9HYPH</name>
<dbReference type="RefSeq" id="WP_307433591.1">
    <property type="nucleotide sequence ID" value="NZ_JAUSVK010000001.1"/>
</dbReference>
<sequence length="525" mass="55860">METRAHNALIGLFTLAVVAAALGFVVWFARISDSQAVKHFEIDFVGSISGLTVGSSVTFNGLRVGQVDTLDLNPQDPSRVIAIISVRDTTPVKVDTSARLEFTGITGGANIQLYGGKPNTADLEPQAGQKYAIIVAQRSELQNLVDGARDTVNQAAQTMNHVDTWLNENESSITATVHNIQTFTKALADNSGNVSDFLQTTGDAAKSISRLADNLNGMSGDLQSLLQAVSPAKVNHIVDNVSTASDQLVSFAKAFDSGKAQAAVDNIEAFSKTLADARQPLSTFATNASSLADRLNTMAPKLDATLDSIRQITAAVDSTKIGDVVDNVTNFTAALGNNADELTGFIKDARKVSGDLAAMTPKVGGAFDNFNKVASAIDSSKINDIVDNFNRFSKTLGDSSAQVKQVVADAGDISRKLNNAADQLDGIMKNITTMTSNPNSQGMFAEITETAKSIRILANNLDARTAVLAKNLTQFSGSGLRDYQQIAIDGQRTLQNIQRTLNSLQRNPQQLIFGPKSSIPDYKGK</sequence>
<feature type="domain" description="Mce/MlaD" evidence="1">
    <location>
        <begin position="47"/>
        <end position="114"/>
    </location>
</feature>
<dbReference type="EMBL" id="JAUSVK010000001">
    <property type="protein sequence ID" value="MDQ0395160.1"/>
    <property type="molecule type" value="Genomic_DNA"/>
</dbReference>
<accession>A0ABU0FM76</accession>
<evidence type="ECO:0000313" key="2">
    <source>
        <dbReference type="EMBL" id="MDQ0395160.1"/>
    </source>
</evidence>
<dbReference type="Pfam" id="PF02470">
    <property type="entry name" value="MlaD"/>
    <property type="match status" value="1"/>
</dbReference>
<dbReference type="Gene3D" id="1.10.287.950">
    <property type="entry name" value="Methyl-accepting chemotaxis protein"/>
    <property type="match status" value="1"/>
</dbReference>
<dbReference type="PANTHER" id="PTHR36698">
    <property type="entry name" value="BLL5892 PROTEIN"/>
    <property type="match status" value="1"/>
</dbReference>
<proteinExistence type="predicted"/>
<evidence type="ECO:0000313" key="3">
    <source>
        <dbReference type="Proteomes" id="UP001237448"/>
    </source>
</evidence>
<comment type="caution">
    <text evidence="2">The sequence shown here is derived from an EMBL/GenBank/DDBJ whole genome shotgun (WGS) entry which is preliminary data.</text>
</comment>
<evidence type="ECO:0000259" key="1">
    <source>
        <dbReference type="Pfam" id="PF02470"/>
    </source>
</evidence>
<dbReference type="InterPro" id="IPR003399">
    <property type="entry name" value="Mce/MlaD"/>
</dbReference>
<dbReference type="Proteomes" id="UP001237448">
    <property type="component" value="Unassembled WGS sequence"/>
</dbReference>
<protein>
    <submittedName>
        <fullName evidence="2">Phospholipid/cholesterol/gamma-HCH transport system substrate-binding protein</fullName>
    </submittedName>
</protein>
<organism evidence="2 3">
    <name type="scientific">Labrys monachus</name>
    <dbReference type="NCBI Taxonomy" id="217067"/>
    <lineage>
        <taxon>Bacteria</taxon>
        <taxon>Pseudomonadati</taxon>
        <taxon>Pseudomonadota</taxon>
        <taxon>Alphaproteobacteria</taxon>
        <taxon>Hyphomicrobiales</taxon>
        <taxon>Xanthobacteraceae</taxon>
        <taxon>Labrys</taxon>
    </lineage>
</organism>
<dbReference type="PANTHER" id="PTHR36698:SF2">
    <property type="entry name" value="MCE_MLAD DOMAIN-CONTAINING PROTEIN"/>
    <property type="match status" value="1"/>
</dbReference>
<dbReference type="SUPFAM" id="SSF58104">
    <property type="entry name" value="Methyl-accepting chemotaxis protein (MCP) signaling domain"/>
    <property type="match status" value="1"/>
</dbReference>
<keyword evidence="3" id="KW-1185">Reference proteome</keyword>
<gene>
    <name evidence="2" type="ORF">J3R73_004952</name>
</gene>
<reference evidence="2 3" key="1">
    <citation type="submission" date="2023-07" db="EMBL/GenBank/DDBJ databases">
        <title>Genomic Encyclopedia of Type Strains, Phase IV (KMG-IV): sequencing the most valuable type-strain genomes for metagenomic binning, comparative biology and taxonomic classification.</title>
        <authorList>
            <person name="Goeker M."/>
        </authorList>
    </citation>
    <scope>NUCLEOTIDE SEQUENCE [LARGE SCALE GENOMIC DNA]</scope>
    <source>
        <strain evidence="2 3">DSM 5896</strain>
    </source>
</reference>